<reference evidence="2 3" key="1">
    <citation type="submission" date="2015-10" db="EMBL/GenBank/DDBJ databases">
        <title>Erysipelothrix larvae sp. LV19 isolated from the larval gut of the rhinoceros beetle, Trypoxylus dichotomus.</title>
        <authorList>
            <person name="Lim S."/>
            <person name="Kim B.-C."/>
        </authorList>
    </citation>
    <scope>NUCLEOTIDE SEQUENCE [LARGE SCALE GENOMIC DNA]</scope>
    <source>
        <strain evidence="2 3">LV19</strain>
    </source>
</reference>
<organism evidence="2 3">
    <name type="scientific">Erysipelothrix larvae</name>
    <dbReference type="NCBI Taxonomy" id="1514105"/>
    <lineage>
        <taxon>Bacteria</taxon>
        <taxon>Bacillati</taxon>
        <taxon>Bacillota</taxon>
        <taxon>Erysipelotrichia</taxon>
        <taxon>Erysipelotrichales</taxon>
        <taxon>Erysipelotrichaceae</taxon>
        <taxon>Erysipelothrix</taxon>
    </lineage>
</organism>
<dbReference type="PANTHER" id="PTHR33498">
    <property type="entry name" value="TRANSPOSASE FOR INSERTION SEQUENCE ELEMENT IS1557"/>
    <property type="match status" value="1"/>
</dbReference>
<dbReference type="Pfam" id="PF01610">
    <property type="entry name" value="DDE_Tnp_ISL3"/>
    <property type="match status" value="1"/>
</dbReference>
<dbReference type="STRING" id="1514105.AOC36_00960"/>
<protein>
    <recommendedName>
        <fullName evidence="1">Transposase IS204/IS1001/IS1096/IS1165 DDE domain-containing protein</fullName>
    </recommendedName>
</protein>
<dbReference type="AlphaFoldDB" id="A0A120JTE5"/>
<sequence length="198" mass="23456">MQLNTSCFHKAEIITDRFHIVQHLNRALNSTRISVMNDEPNSKTKFKTYWKLILKDNLKLDNNNSNYYRCYRHLMNESMVVDDLLRVDKILEETYWVHQRLTQAIRNKNITTLLEILNDPPKNISKQMKKAINTLTKYEVSVSNALKYPYSNGRLEGTNNLIKVIKRIAFGYRSFENFRTRVLLICNTMVRLEIKSTH</sequence>
<evidence type="ECO:0000313" key="3">
    <source>
        <dbReference type="Proteomes" id="UP000063781"/>
    </source>
</evidence>
<dbReference type="InterPro" id="IPR002560">
    <property type="entry name" value="Transposase_DDE"/>
</dbReference>
<dbReference type="InterPro" id="IPR047951">
    <property type="entry name" value="Transpos_ISL3"/>
</dbReference>
<feature type="domain" description="Transposase IS204/IS1001/IS1096/IS1165 DDE" evidence="1">
    <location>
        <begin position="6"/>
        <end position="182"/>
    </location>
</feature>
<evidence type="ECO:0000259" key="1">
    <source>
        <dbReference type="Pfam" id="PF01610"/>
    </source>
</evidence>
<proteinExistence type="predicted"/>
<accession>A0A120JTE5</accession>
<dbReference type="EMBL" id="CP013213">
    <property type="protein sequence ID" value="AMC92612.1"/>
    <property type="molecule type" value="Genomic_DNA"/>
</dbReference>
<name>A0A120JTE5_9FIRM</name>
<dbReference type="Proteomes" id="UP000063781">
    <property type="component" value="Chromosome"/>
</dbReference>
<keyword evidence="3" id="KW-1185">Reference proteome</keyword>
<dbReference type="PANTHER" id="PTHR33498:SF1">
    <property type="entry name" value="TRANSPOSASE FOR INSERTION SEQUENCE ELEMENT IS1557"/>
    <property type="match status" value="1"/>
</dbReference>
<evidence type="ECO:0000313" key="2">
    <source>
        <dbReference type="EMBL" id="AMC92612.1"/>
    </source>
</evidence>
<gene>
    <name evidence="2" type="ORF">AOC36_00960</name>
</gene>
<dbReference type="KEGG" id="erl:AOC36_00960"/>